<gene>
    <name evidence="1" type="ORF">DHETER_LOCUS15489</name>
</gene>
<accession>A0ACA9QS98</accession>
<protein>
    <submittedName>
        <fullName evidence="1">9775_t:CDS:1</fullName>
    </submittedName>
</protein>
<evidence type="ECO:0000313" key="1">
    <source>
        <dbReference type="EMBL" id="CAG8764596.1"/>
    </source>
</evidence>
<organism evidence="1 2">
    <name type="scientific">Dentiscutata heterogama</name>
    <dbReference type="NCBI Taxonomy" id="1316150"/>
    <lineage>
        <taxon>Eukaryota</taxon>
        <taxon>Fungi</taxon>
        <taxon>Fungi incertae sedis</taxon>
        <taxon>Mucoromycota</taxon>
        <taxon>Glomeromycotina</taxon>
        <taxon>Glomeromycetes</taxon>
        <taxon>Diversisporales</taxon>
        <taxon>Gigasporaceae</taxon>
        <taxon>Dentiscutata</taxon>
    </lineage>
</organism>
<reference evidence="1" key="1">
    <citation type="submission" date="2021-06" db="EMBL/GenBank/DDBJ databases">
        <authorList>
            <person name="Kallberg Y."/>
            <person name="Tangrot J."/>
            <person name="Rosling A."/>
        </authorList>
    </citation>
    <scope>NUCLEOTIDE SEQUENCE</scope>
    <source>
        <strain evidence="1">IL203A</strain>
    </source>
</reference>
<dbReference type="Proteomes" id="UP000789702">
    <property type="component" value="Unassembled WGS sequence"/>
</dbReference>
<feature type="non-terminal residue" evidence="1">
    <location>
        <position position="1"/>
    </location>
</feature>
<name>A0ACA9QS98_9GLOM</name>
<evidence type="ECO:0000313" key="2">
    <source>
        <dbReference type="Proteomes" id="UP000789702"/>
    </source>
</evidence>
<dbReference type="EMBL" id="CAJVPU010053141">
    <property type="protein sequence ID" value="CAG8764596.1"/>
    <property type="molecule type" value="Genomic_DNA"/>
</dbReference>
<comment type="caution">
    <text evidence="1">The sequence shown here is derived from an EMBL/GenBank/DDBJ whole genome shotgun (WGS) entry which is preliminary data.</text>
</comment>
<feature type="non-terminal residue" evidence="1">
    <location>
        <position position="97"/>
    </location>
</feature>
<sequence>PSFLQSSLEQTSMFMQFHNEPCTTCTNIVTKFMCNIDRETLRIKLSVRHYPVITGLYIEWDLFKLVMVILCRMRCCAISISNPAISIVSDFYILTLT</sequence>
<keyword evidence="2" id="KW-1185">Reference proteome</keyword>
<proteinExistence type="predicted"/>